<proteinExistence type="predicted"/>
<dbReference type="InterPro" id="IPR001387">
    <property type="entry name" value="Cro/C1-type_HTH"/>
</dbReference>
<sequence length="81" mass="9318">MKFDKGNADWEPDLEEDGDVYDLSLSLAMDVYVKRKAEGLTQRELARKLGVGLETLSKIENGHENLRTKVKMKTDEYLNEE</sequence>
<evidence type="ECO:0000313" key="3">
    <source>
        <dbReference type="Proteomes" id="UP001596505"/>
    </source>
</evidence>
<keyword evidence="3" id="KW-1185">Reference proteome</keyword>
<dbReference type="Gene3D" id="1.10.260.40">
    <property type="entry name" value="lambda repressor-like DNA-binding domains"/>
    <property type="match status" value="1"/>
</dbReference>
<name>A0ABW2Q5Z5_9BACL</name>
<dbReference type="EMBL" id="JBHTCO010000042">
    <property type="protein sequence ID" value="MFC7395063.1"/>
    <property type="molecule type" value="Genomic_DNA"/>
</dbReference>
<dbReference type="SUPFAM" id="SSF47413">
    <property type="entry name" value="lambda repressor-like DNA-binding domains"/>
    <property type="match status" value="1"/>
</dbReference>
<gene>
    <name evidence="2" type="ORF">ACFQRG_19305</name>
</gene>
<dbReference type="Proteomes" id="UP001596505">
    <property type="component" value="Unassembled WGS sequence"/>
</dbReference>
<feature type="domain" description="HTH cro/C1-type" evidence="1">
    <location>
        <begin position="31"/>
        <end position="70"/>
    </location>
</feature>
<reference evidence="3" key="1">
    <citation type="journal article" date="2019" name="Int. J. Syst. Evol. Microbiol.">
        <title>The Global Catalogue of Microorganisms (GCM) 10K type strain sequencing project: providing services to taxonomists for standard genome sequencing and annotation.</title>
        <authorList>
            <consortium name="The Broad Institute Genomics Platform"/>
            <consortium name="The Broad Institute Genome Sequencing Center for Infectious Disease"/>
            <person name="Wu L."/>
            <person name="Ma J."/>
        </authorList>
    </citation>
    <scope>NUCLEOTIDE SEQUENCE [LARGE SCALE GENOMIC DNA]</scope>
    <source>
        <strain evidence="3">CGMCC 1.16305</strain>
    </source>
</reference>
<organism evidence="2 3">
    <name type="scientific">Scopulibacillus cellulosilyticus</name>
    <dbReference type="NCBI Taxonomy" id="2665665"/>
    <lineage>
        <taxon>Bacteria</taxon>
        <taxon>Bacillati</taxon>
        <taxon>Bacillota</taxon>
        <taxon>Bacilli</taxon>
        <taxon>Bacillales</taxon>
        <taxon>Sporolactobacillaceae</taxon>
        <taxon>Scopulibacillus</taxon>
    </lineage>
</organism>
<evidence type="ECO:0000259" key="1">
    <source>
        <dbReference type="PROSITE" id="PS50943"/>
    </source>
</evidence>
<dbReference type="RefSeq" id="WP_380969192.1">
    <property type="nucleotide sequence ID" value="NZ_JBHTCO010000042.1"/>
</dbReference>
<dbReference type="CDD" id="cd00093">
    <property type="entry name" value="HTH_XRE"/>
    <property type="match status" value="1"/>
</dbReference>
<dbReference type="Pfam" id="PF01381">
    <property type="entry name" value="HTH_3"/>
    <property type="match status" value="1"/>
</dbReference>
<protein>
    <submittedName>
        <fullName evidence="2">Helix-turn-helix domain-containing protein</fullName>
    </submittedName>
</protein>
<comment type="caution">
    <text evidence="2">The sequence shown here is derived from an EMBL/GenBank/DDBJ whole genome shotgun (WGS) entry which is preliminary data.</text>
</comment>
<evidence type="ECO:0000313" key="2">
    <source>
        <dbReference type="EMBL" id="MFC7395063.1"/>
    </source>
</evidence>
<dbReference type="PROSITE" id="PS50943">
    <property type="entry name" value="HTH_CROC1"/>
    <property type="match status" value="1"/>
</dbReference>
<dbReference type="InterPro" id="IPR010982">
    <property type="entry name" value="Lambda_DNA-bd_dom_sf"/>
</dbReference>
<accession>A0ABW2Q5Z5</accession>
<dbReference type="SMART" id="SM00530">
    <property type="entry name" value="HTH_XRE"/>
    <property type="match status" value="1"/>
</dbReference>